<dbReference type="AlphaFoldDB" id="A0A9R1TAI2"/>
<evidence type="ECO:0000256" key="8">
    <source>
        <dbReference type="ARBA" id="ARBA00022848"/>
    </source>
</evidence>
<keyword evidence="6" id="KW-0479">Metal-binding</keyword>
<dbReference type="KEGG" id="fas:105268196"/>
<evidence type="ECO:0000256" key="5">
    <source>
        <dbReference type="ARBA" id="ARBA00022617"/>
    </source>
</evidence>
<dbReference type="InterPro" id="IPR036396">
    <property type="entry name" value="Cyt_P450_sf"/>
</dbReference>
<evidence type="ECO:0000256" key="11">
    <source>
        <dbReference type="ARBA" id="ARBA00023033"/>
    </source>
</evidence>
<dbReference type="InterPro" id="IPR050476">
    <property type="entry name" value="Insect_CytP450_Detox"/>
</dbReference>
<comment type="similarity">
    <text evidence="4">Belongs to the cytochrome P450 family.</text>
</comment>
<evidence type="ECO:0000256" key="2">
    <source>
        <dbReference type="ARBA" id="ARBA00004174"/>
    </source>
</evidence>
<dbReference type="GeneID" id="105268196"/>
<dbReference type="InterPro" id="IPR001128">
    <property type="entry name" value="Cyt_P450"/>
</dbReference>
<dbReference type="GO" id="GO:0004497">
    <property type="term" value="F:monooxygenase activity"/>
    <property type="evidence" value="ECO:0007669"/>
    <property type="project" value="UniProtKB-KW"/>
</dbReference>
<accession>A0A9R1TAI2</accession>
<comment type="cofactor">
    <cofactor evidence="1">
        <name>heme</name>
        <dbReference type="ChEBI" id="CHEBI:30413"/>
    </cofactor>
</comment>
<dbReference type="Gene3D" id="1.10.630.10">
    <property type="entry name" value="Cytochrome P450"/>
    <property type="match status" value="1"/>
</dbReference>
<evidence type="ECO:0000256" key="9">
    <source>
        <dbReference type="ARBA" id="ARBA00023002"/>
    </source>
</evidence>
<keyword evidence="5" id="KW-0349">Heme</keyword>
<evidence type="ECO:0000256" key="6">
    <source>
        <dbReference type="ARBA" id="ARBA00022723"/>
    </source>
</evidence>
<dbReference type="PANTHER" id="PTHR24292:SF54">
    <property type="entry name" value="CYP9F3-RELATED"/>
    <property type="match status" value="1"/>
</dbReference>
<keyword evidence="12" id="KW-0472">Membrane</keyword>
<keyword evidence="7" id="KW-0256">Endoplasmic reticulum</keyword>
<organism evidence="13 14">
    <name type="scientific">Fopius arisanus</name>
    <dbReference type="NCBI Taxonomy" id="64838"/>
    <lineage>
        <taxon>Eukaryota</taxon>
        <taxon>Metazoa</taxon>
        <taxon>Ecdysozoa</taxon>
        <taxon>Arthropoda</taxon>
        <taxon>Hexapoda</taxon>
        <taxon>Insecta</taxon>
        <taxon>Pterygota</taxon>
        <taxon>Neoptera</taxon>
        <taxon>Endopterygota</taxon>
        <taxon>Hymenoptera</taxon>
        <taxon>Apocrita</taxon>
        <taxon>Ichneumonoidea</taxon>
        <taxon>Braconidae</taxon>
        <taxon>Opiinae</taxon>
        <taxon>Fopius</taxon>
    </lineage>
</organism>
<evidence type="ECO:0000256" key="1">
    <source>
        <dbReference type="ARBA" id="ARBA00001971"/>
    </source>
</evidence>
<evidence type="ECO:0000256" key="12">
    <source>
        <dbReference type="ARBA" id="ARBA00023136"/>
    </source>
</evidence>
<evidence type="ECO:0000256" key="3">
    <source>
        <dbReference type="ARBA" id="ARBA00004406"/>
    </source>
</evidence>
<keyword evidence="11" id="KW-0503">Monooxygenase</keyword>
<name>A0A9R1TAI2_9HYME</name>
<dbReference type="RefSeq" id="XP_011305840.1">
    <property type="nucleotide sequence ID" value="XM_011307538.1"/>
</dbReference>
<dbReference type="GO" id="GO:0005789">
    <property type="term" value="C:endoplasmic reticulum membrane"/>
    <property type="evidence" value="ECO:0007669"/>
    <property type="project" value="UniProtKB-SubCell"/>
</dbReference>
<gene>
    <name evidence="14" type="primary">LOC105268196</name>
</gene>
<dbReference type="GO" id="GO:0020037">
    <property type="term" value="F:heme binding"/>
    <property type="evidence" value="ECO:0007669"/>
    <property type="project" value="InterPro"/>
</dbReference>
<comment type="subcellular location">
    <subcellularLocation>
        <location evidence="3">Endoplasmic reticulum membrane</location>
        <topology evidence="3">Peripheral membrane protein</topology>
    </subcellularLocation>
    <subcellularLocation>
        <location evidence="2">Microsome membrane</location>
        <topology evidence="2">Peripheral membrane protein</topology>
    </subcellularLocation>
</comment>
<dbReference type="Proteomes" id="UP000694866">
    <property type="component" value="Unplaced"/>
</dbReference>
<dbReference type="PANTHER" id="PTHR24292">
    <property type="entry name" value="CYTOCHROME P450"/>
    <property type="match status" value="1"/>
</dbReference>
<evidence type="ECO:0000313" key="13">
    <source>
        <dbReference type="Proteomes" id="UP000694866"/>
    </source>
</evidence>
<evidence type="ECO:0000256" key="10">
    <source>
        <dbReference type="ARBA" id="ARBA00023004"/>
    </source>
</evidence>
<keyword evidence="10" id="KW-0408">Iron</keyword>
<protein>
    <submittedName>
        <fullName evidence="14">Probable cytochrome P450 6a13</fullName>
    </submittedName>
</protein>
<dbReference type="OrthoDB" id="2789670at2759"/>
<evidence type="ECO:0000256" key="4">
    <source>
        <dbReference type="ARBA" id="ARBA00010617"/>
    </source>
</evidence>
<dbReference type="SUPFAM" id="SSF48264">
    <property type="entry name" value="Cytochrome P450"/>
    <property type="match status" value="1"/>
</dbReference>
<sequence length="484" mass="56279">MDFVVEMLIAPLVLILMLFDFFNSKWECWFRLNIEGPEPNIICGNIGSVALGRISFVEMVNKFYREWRAEPYFGIFVWRTPVLIINDLNVVKYILLDNAKLFATPKLVIGRGIIHQNSYKSCGTIDHSKVLETVLTSEKVRDMFDLVIRSTNGRQETLNKIIKGKGVVDCSQFAEYFTTEILIHCVFGVDGNSPMESEKIRTIIRGLCGPRERYLYPRKLCVILRVICCHLGVKENAKKWEFFVNLIREKIKHREERNIVCPDFIGVLQDLKSRTHGDNLEWTDDCFLASEAIAFLITSYNSSVLLITAVLYELSINQEVEKRLRTEIRETLKFYNESNCNVLDRMEYISMVLAETLRKHPLRPLLKRKLNENIQIEKSQMKMPRNTRIIIPVSSIHHDEKYYPEPNTFSPERFSIEEINRRNSMTFLPYDGGATSSLGERVGIRITKLALIFLLKSFRLNPTKINYHSYLKFQKVPVDLIPSE</sequence>
<keyword evidence="8" id="KW-0492">Microsome</keyword>
<dbReference type="Pfam" id="PF00067">
    <property type="entry name" value="p450"/>
    <property type="match status" value="1"/>
</dbReference>
<evidence type="ECO:0000313" key="14">
    <source>
        <dbReference type="RefSeq" id="XP_011305840.1"/>
    </source>
</evidence>
<reference evidence="14" key="1">
    <citation type="submission" date="2025-08" db="UniProtKB">
        <authorList>
            <consortium name="RefSeq"/>
        </authorList>
    </citation>
    <scope>IDENTIFICATION</scope>
    <source>
        <strain evidence="14">USDA-PBARC FA_bdor</strain>
        <tissue evidence="14">Whole organism</tissue>
    </source>
</reference>
<dbReference type="GO" id="GO:0005506">
    <property type="term" value="F:iron ion binding"/>
    <property type="evidence" value="ECO:0007669"/>
    <property type="project" value="InterPro"/>
</dbReference>
<dbReference type="InterPro" id="IPR002401">
    <property type="entry name" value="Cyt_P450_E_grp-I"/>
</dbReference>
<dbReference type="PRINTS" id="PR00463">
    <property type="entry name" value="EP450I"/>
</dbReference>
<proteinExistence type="inferred from homology"/>
<keyword evidence="9" id="KW-0560">Oxidoreductase</keyword>
<dbReference type="GO" id="GO:0016705">
    <property type="term" value="F:oxidoreductase activity, acting on paired donors, with incorporation or reduction of molecular oxygen"/>
    <property type="evidence" value="ECO:0007669"/>
    <property type="project" value="InterPro"/>
</dbReference>
<evidence type="ECO:0000256" key="7">
    <source>
        <dbReference type="ARBA" id="ARBA00022824"/>
    </source>
</evidence>
<keyword evidence="13" id="KW-1185">Reference proteome</keyword>